<evidence type="ECO:0000313" key="6">
    <source>
        <dbReference type="EMBL" id="SPQ99503.1"/>
    </source>
</evidence>
<dbReference type="PANTHER" id="PTHR11064:SF9">
    <property type="entry name" value="NUCLEAR TRANSCRIPTION FACTOR Y SUBUNIT BETA"/>
    <property type="match status" value="1"/>
</dbReference>
<geneLocation type="mitochondrion" evidence="6"/>
<protein>
    <recommendedName>
        <fullName evidence="5">Transcription factor CBF/NF-Y/archaeal histone domain-containing protein</fullName>
    </recommendedName>
</protein>
<feature type="domain" description="Transcription factor CBF/NF-Y/archaeal histone" evidence="5">
    <location>
        <begin position="23"/>
        <end position="86"/>
    </location>
</feature>
<reference evidence="6 7" key="1">
    <citation type="submission" date="2018-03" db="EMBL/GenBank/DDBJ databases">
        <authorList>
            <person name="Fogelqvist J."/>
        </authorList>
    </citation>
    <scope>NUCLEOTIDE SEQUENCE [LARGE SCALE GENOMIC DNA]</scope>
</reference>
<dbReference type="GO" id="GO:0016602">
    <property type="term" value="C:CCAAT-binding factor complex"/>
    <property type="evidence" value="ECO:0007669"/>
    <property type="project" value="InterPro"/>
</dbReference>
<keyword evidence="4" id="KW-0804">Transcription</keyword>
<keyword evidence="3" id="KW-0238">DNA-binding</keyword>
<dbReference type="GO" id="GO:0046982">
    <property type="term" value="F:protein heterodimerization activity"/>
    <property type="evidence" value="ECO:0007669"/>
    <property type="project" value="InterPro"/>
</dbReference>
<organism evidence="6 7">
    <name type="scientific">Plasmodiophora brassicae</name>
    <name type="common">Clubroot disease agent</name>
    <dbReference type="NCBI Taxonomy" id="37360"/>
    <lineage>
        <taxon>Eukaryota</taxon>
        <taxon>Sar</taxon>
        <taxon>Rhizaria</taxon>
        <taxon>Endomyxa</taxon>
        <taxon>Phytomyxea</taxon>
        <taxon>Plasmodiophorida</taxon>
        <taxon>Plasmodiophoridae</taxon>
        <taxon>Plasmodiophora</taxon>
    </lineage>
</organism>
<dbReference type="PANTHER" id="PTHR11064">
    <property type="entry name" value="CCAAT-BINDING TRANSCRIPTION FACTOR-RELATED"/>
    <property type="match status" value="1"/>
</dbReference>
<dbReference type="GO" id="GO:0000978">
    <property type="term" value="F:RNA polymerase II cis-regulatory region sequence-specific DNA binding"/>
    <property type="evidence" value="ECO:0007669"/>
    <property type="project" value="TreeGrafter"/>
</dbReference>
<evidence type="ECO:0000259" key="5">
    <source>
        <dbReference type="Pfam" id="PF00808"/>
    </source>
</evidence>
<dbReference type="Pfam" id="PF00808">
    <property type="entry name" value="CBFD_NFYB_HMF"/>
    <property type="match status" value="1"/>
</dbReference>
<dbReference type="InterPro" id="IPR027113">
    <property type="entry name" value="Transc_fact_NFYB/HAP3"/>
</dbReference>
<dbReference type="InterPro" id="IPR003958">
    <property type="entry name" value="CBFA_NFYB_domain"/>
</dbReference>
<dbReference type="GO" id="GO:0001228">
    <property type="term" value="F:DNA-binding transcription activator activity, RNA polymerase II-specific"/>
    <property type="evidence" value="ECO:0007669"/>
    <property type="project" value="InterPro"/>
</dbReference>
<evidence type="ECO:0000313" key="7">
    <source>
        <dbReference type="Proteomes" id="UP000290189"/>
    </source>
</evidence>
<evidence type="ECO:0000256" key="3">
    <source>
        <dbReference type="ARBA" id="ARBA00023125"/>
    </source>
</evidence>
<name>A0A3P3YH47_PLABS</name>
<dbReference type="Gene3D" id="1.10.20.10">
    <property type="entry name" value="Histone, subunit A"/>
    <property type="match status" value="1"/>
</dbReference>
<comment type="similarity">
    <text evidence="1">Belongs to the NFYB/HAP3 subunit family.</text>
</comment>
<dbReference type="SUPFAM" id="SSF47113">
    <property type="entry name" value="Histone-fold"/>
    <property type="match status" value="1"/>
</dbReference>
<evidence type="ECO:0000256" key="4">
    <source>
        <dbReference type="ARBA" id="ARBA00023163"/>
    </source>
</evidence>
<evidence type="ECO:0000256" key="1">
    <source>
        <dbReference type="ARBA" id="ARBA00009053"/>
    </source>
</evidence>
<gene>
    <name evidence="6" type="ORF">PLBR_LOCUS6718</name>
</gene>
<dbReference type="Proteomes" id="UP000290189">
    <property type="component" value="Unassembled WGS sequence"/>
</dbReference>
<keyword evidence="6" id="KW-0496">Mitochondrion</keyword>
<keyword evidence="2" id="KW-0805">Transcription regulation</keyword>
<proteinExistence type="inferred from homology"/>
<dbReference type="AlphaFoldDB" id="A0A3P3YH47"/>
<dbReference type="EMBL" id="OVEO01000012">
    <property type="protein sequence ID" value="SPQ99503.1"/>
    <property type="molecule type" value="Genomic_DNA"/>
</dbReference>
<accession>A0A3P3YH47</accession>
<evidence type="ECO:0000256" key="2">
    <source>
        <dbReference type="ARBA" id="ARBA00023015"/>
    </source>
</evidence>
<sequence length="122" mass="13492">MPPEDVLNDAVEIVVGPGPEPLLPLPTIGRNIRSCLPPHAKVACGVKDGVREYVTEFLGFLTSECSDRMRRQNRKTITAQDVLLSVEAVGFAGFVPDLRRHDNETRLKRAHDLRKARASSCT</sequence>
<dbReference type="InterPro" id="IPR009072">
    <property type="entry name" value="Histone-fold"/>
</dbReference>